<reference evidence="1" key="1">
    <citation type="journal article" date="2021" name="Proc. Natl. Acad. Sci. U.S.A.">
        <title>A Catalog of Tens of Thousands of Viruses from Human Metagenomes Reveals Hidden Associations with Chronic Diseases.</title>
        <authorList>
            <person name="Tisza M.J."/>
            <person name="Buck C.B."/>
        </authorList>
    </citation>
    <scope>NUCLEOTIDE SEQUENCE</scope>
    <source>
        <strain evidence="1">CtLOE2</strain>
    </source>
</reference>
<accession>A0A8S5PFN1</accession>
<proteinExistence type="predicted"/>
<protein>
    <submittedName>
        <fullName evidence="1">Uncharacterized protein</fullName>
    </submittedName>
</protein>
<sequence length="118" mass="13519">MSETTILSEVKETLDFAVAEDDGFDDRLLLELDGLIGELSQLTYVKEDFVLTKDSKYEQLLKVNDANLLRLVKTFINLSLRIVFDPPVGSVLTSLEKSRDRTAVRITMQKERYNSYEP</sequence>
<name>A0A8S5PFN1_9CAUD</name>
<evidence type="ECO:0000313" key="1">
    <source>
        <dbReference type="EMBL" id="DAE05472.1"/>
    </source>
</evidence>
<organism evidence="1">
    <name type="scientific">Siphoviridae sp. ctLOE2</name>
    <dbReference type="NCBI Taxonomy" id="2825454"/>
    <lineage>
        <taxon>Viruses</taxon>
        <taxon>Duplodnaviria</taxon>
        <taxon>Heunggongvirae</taxon>
        <taxon>Uroviricota</taxon>
        <taxon>Caudoviricetes</taxon>
    </lineage>
</organism>
<dbReference type="EMBL" id="BK015411">
    <property type="protein sequence ID" value="DAE05472.1"/>
    <property type="molecule type" value="Genomic_DNA"/>
</dbReference>
<dbReference type="Pfam" id="PF24829">
    <property type="entry name" value="Phage_connect_2"/>
    <property type="match status" value="1"/>
</dbReference>
<dbReference type="InterPro" id="IPR056951">
    <property type="entry name" value="Phage_connect_2"/>
</dbReference>